<dbReference type="EMBL" id="DS547095">
    <property type="protein sequence ID" value="EDR11934.1"/>
    <property type="molecule type" value="Genomic_DNA"/>
</dbReference>
<sequence>MSVITAITMTHDPLLATNELELVSSGGSSTVKTPFVNLDLTSRSKIVIRPRCKEYALKQRTARRTLACFTSVNSHVEHTETEWQNSFTKERSEEGTKEGPSSPKNSKVAEGRVDKPTKASLPRVTQNLPPPAPVPTPTSSTYAEEIAKCGCTTTNGSEECKRCRILRLADRFCSVVTAQCEKWNLESSQSGRGNPF</sequence>
<keyword evidence="3" id="KW-1185">Reference proteome</keyword>
<gene>
    <name evidence="2" type="ORF">LACBIDRAFT_293157</name>
</gene>
<dbReference type="AlphaFoldDB" id="B0D139"/>
<evidence type="ECO:0000313" key="2">
    <source>
        <dbReference type="EMBL" id="EDR11934.1"/>
    </source>
</evidence>
<reference evidence="2 3" key="1">
    <citation type="journal article" date="2008" name="Nature">
        <title>The genome of Laccaria bicolor provides insights into mycorrhizal symbiosis.</title>
        <authorList>
            <person name="Martin F."/>
            <person name="Aerts A."/>
            <person name="Ahren D."/>
            <person name="Brun A."/>
            <person name="Danchin E.G.J."/>
            <person name="Duchaussoy F."/>
            <person name="Gibon J."/>
            <person name="Kohler A."/>
            <person name="Lindquist E."/>
            <person name="Pereda V."/>
            <person name="Salamov A."/>
            <person name="Shapiro H.J."/>
            <person name="Wuyts J."/>
            <person name="Blaudez D."/>
            <person name="Buee M."/>
            <person name="Brokstein P."/>
            <person name="Canbaeck B."/>
            <person name="Cohen D."/>
            <person name="Courty P.E."/>
            <person name="Coutinho P.M."/>
            <person name="Delaruelle C."/>
            <person name="Detter J.C."/>
            <person name="Deveau A."/>
            <person name="DiFazio S."/>
            <person name="Duplessis S."/>
            <person name="Fraissinet-Tachet L."/>
            <person name="Lucic E."/>
            <person name="Frey-Klett P."/>
            <person name="Fourrey C."/>
            <person name="Feussner I."/>
            <person name="Gay G."/>
            <person name="Grimwood J."/>
            <person name="Hoegger P.J."/>
            <person name="Jain P."/>
            <person name="Kilaru S."/>
            <person name="Labbe J."/>
            <person name="Lin Y.C."/>
            <person name="Legue V."/>
            <person name="Le Tacon F."/>
            <person name="Marmeisse R."/>
            <person name="Melayah D."/>
            <person name="Montanini B."/>
            <person name="Muratet M."/>
            <person name="Nehls U."/>
            <person name="Niculita-Hirzel H."/>
            <person name="Oudot-Le Secq M.P."/>
            <person name="Peter M."/>
            <person name="Quesneville H."/>
            <person name="Rajashekar B."/>
            <person name="Reich M."/>
            <person name="Rouhier N."/>
            <person name="Schmutz J."/>
            <person name="Yin T."/>
            <person name="Chalot M."/>
            <person name="Henrissat B."/>
            <person name="Kuees U."/>
            <person name="Lucas S."/>
            <person name="Van de Peer Y."/>
            <person name="Podila G.K."/>
            <person name="Polle A."/>
            <person name="Pukkila P.J."/>
            <person name="Richardson P.M."/>
            <person name="Rouze P."/>
            <person name="Sanders I.R."/>
            <person name="Stajich J.E."/>
            <person name="Tunlid A."/>
            <person name="Tuskan G."/>
            <person name="Grigoriev I.V."/>
        </authorList>
    </citation>
    <scope>NUCLEOTIDE SEQUENCE [LARGE SCALE GENOMIC DNA]</scope>
    <source>
        <strain evidence="3">S238N-H82 / ATCC MYA-4686</strain>
    </source>
</reference>
<name>B0D139_LACBS</name>
<protein>
    <submittedName>
        <fullName evidence="2">Predicted protein</fullName>
    </submittedName>
</protein>
<feature type="compositionally biased region" description="Basic and acidic residues" evidence="1">
    <location>
        <begin position="107"/>
        <end position="117"/>
    </location>
</feature>
<accession>B0D139</accession>
<dbReference type="InParanoid" id="B0D139"/>
<proteinExistence type="predicted"/>
<dbReference type="OrthoDB" id="3061550at2759"/>
<feature type="region of interest" description="Disordered" evidence="1">
    <location>
        <begin position="79"/>
        <end position="139"/>
    </location>
</feature>
<dbReference type="KEGG" id="lbc:LACBIDRAFT_293157"/>
<dbReference type="RefSeq" id="XP_001877831.1">
    <property type="nucleotide sequence ID" value="XM_001877796.1"/>
</dbReference>
<feature type="compositionally biased region" description="Basic and acidic residues" evidence="1">
    <location>
        <begin position="88"/>
        <end position="97"/>
    </location>
</feature>
<dbReference type="GeneID" id="6072896"/>
<evidence type="ECO:0000313" key="3">
    <source>
        <dbReference type="Proteomes" id="UP000001194"/>
    </source>
</evidence>
<organism evidence="3">
    <name type="scientific">Laccaria bicolor (strain S238N-H82 / ATCC MYA-4686)</name>
    <name type="common">Bicoloured deceiver</name>
    <name type="synonym">Laccaria laccata var. bicolor</name>
    <dbReference type="NCBI Taxonomy" id="486041"/>
    <lineage>
        <taxon>Eukaryota</taxon>
        <taxon>Fungi</taxon>
        <taxon>Dikarya</taxon>
        <taxon>Basidiomycota</taxon>
        <taxon>Agaricomycotina</taxon>
        <taxon>Agaricomycetes</taxon>
        <taxon>Agaricomycetidae</taxon>
        <taxon>Agaricales</taxon>
        <taxon>Agaricineae</taxon>
        <taxon>Hydnangiaceae</taxon>
        <taxon>Laccaria</taxon>
    </lineage>
</organism>
<dbReference type="HOGENOM" id="CLU_1468388_0_0_1"/>
<dbReference type="Proteomes" id="UP000001194">
    <property type="component" value="Unassembled WGS sequence"/>
</dbReference>
<evidence type="ECO:0000256" key="1">
    <source>
        <dbReference type="SAM" id="MobiDB-lite"/>
    </source>
</evidence>